<feature type="compositionally biased region" description="Gly residues" evidence="1">
    <location>
        <begin position="539"/>
        <end position="549"/>
    </location>
</feature>
<accession>A0A9N9SLB6</accession>
<feature type="region of interest" description="Disordered" evidence="1">
    <location>
        <begin position="49"/>
        <end position="107"/>
    </location>
</feature>
<feature type="compositionally biased region" description="Low complexity" evidence="1">
    <location>
        <begin position="80"/>
        <end position="94"/>
    </location>
</feature>
<feature type="compositionally biased region" description="Polar residues" evidence="1">
    <location>
        <begin position="552"/>
        <end position="563"/>
    </location>
</feature>
<protein>
    <submittedName>
        <fullName evidence="2">Uncharacterized protein</fullName>
    </submittedName>
</protein>
<dbReference type="Proteomes" id="UP001153737">
    <property type="component" value="Chromosome 7"/>
</dbReference>
<dbReference type="AlphaFoldDB" id="A0A9N9SLB6"/>
<evidence type="ECO:0000256" key="1">
    <source>
        <dbReference type="SAM" id="MobiDB-lite"/>
    </source>
</evidence>
<proteinExistence type="predicted"/>
<dbReference type="OrthoDB" id="641149at2759"/>
<evidence type="ECO:0000313" key="2">
    <source>
        <dbReference type="EMBL" id="CAG9823986.1"/>
    </source>
</evidence>
<organism evidence="2 3">
    <name type="scientific">Phaedon cochleariae</name>
    <name type="common">Mustard beetle</name>
    <dbReference type="NCBI Taxonomy" id="80249"/>
    <lineage>
        <taxon>Eukaryota</taxon>
        <taxon>Metazoa</taxon>
        <taxon>Ecdysozoa</taxon>
        <taxon>Arthropoda</taxon>
        <taxon>Hexapoda</taxon>
        <taxon>Insecta</taxon>
        <taxon>Pterygota</taxon>
        <taxon>Neoptera</taxon>
        <taxon>Endopterygota</taxon>
        <taxon>Coleoptera</taxon>
        <taxon>Polyphaga</taxon>
        <taxon>Cucujiformia</taxon>
        <taxon>Chrysomeloidea</taxon>
        <taxon>Chrysomelidae</taxon>
        <taxon>Chrysomelinae</taxon>
        <taxon>Chrysomelini</taxon>
        <taxon>Phaedon</taxon>
    </lineage>
</organism>
<keyword evidence="3" id="KW-1185">Reference proteome</keyword>
<reference evidence="2" key="1">
    <citation type="submission" date="2022-01" db="EMBL/GenBank/DDBJ databases">
        <authorList>
            <person name="King R."/>
        </authorList>
    </citation>
    <scope>NUCLEOTIDE SEQUENCE</scope>
</reference>
<feature type="compositionally biased region" description="Polar residues" evidence="1">
    <location>
        <begin position="487"/>
        <end position="517"/>
    </location>
</feature>
<dbReference type="EMBL" id="OU896713">
    <property type="protein sequence ID" value="CAG9823986.1"/>
    <property type="molecule type" value="Genomic_DNA"/>
</dbReference>
<evidence type="ECO:0000313" key="3">
    <source>
        <dbReference type="Proteomes" id="UP001153737"/>
    </source>
</evidence>
<gene>
    <name evidence="2" type="ORF">PHAECO_LOCUS11160</name>
</gene>
<sequence length="647" mass="67220">MFVSAEYNIKRKKRKIGLPYSGGISVSQILAHREKVALNQHSFNKELVGNPHQHAQPTAARLSGFPGEPPAAQALRYREGAAAGQQAAAHAAPSGGPGNGPAHIQSHRIVGPDGRVVEVQGSMVGSNHGQRIFVNGQPNEPTGPGRPQTVQMVPVSQAAGHVMSQSAGHVMSQAAGHVMSQAAGHVMSQAAGHVMNQATGHLMNQQRAQQQQQLFYNSHAQYQQGHGFDGSKNVRPFAGQMMVGFRPHGMMGQGGQMAQGPIVMNGQPNLGPPQIIANSPTQQINLLQPVNLINGPAGMVQNFPAIQQFIVPNLGGMVMNADGSATILQDTSNLGVQLQIQNVNGQNVLTPVQNNGMFAAGMVIRSPASQGKQHSPGAQFLSPGGGGQFVVNGGQFGGQLSPLNQQVAFGAPAARMRPGDAGQEYVQLGQTLMVPCAPSVSVAGGSAGRQNATFVQQNTTIVQQQTTMVANNQQVMVQQQQQHQQHSRPSFPTHHGQSSVSTQTAINQPPPSLTSNPFRHAPASCDTTTLSPLPTGGRSSSGGGRGSGGRSPPTTADTTTHAGGSTDDAASPAPSVCSGGGGSEAGGQSRPQSCTMPDGEWRRAMQGKALYDASPFDRRTAAAGGSYSDEATVVEVGGFHYVAEQVL</sequence>
<feature type="compositionally biased region" description="Low complexity" evidence="1">
    <location>
        <begin position="475"/>
        <end position="484"/>
    </location>
</feature>
<feature type="region of interest" description="Disordered" evidence="1">
    <location>
        <begin position="475"/>
        <end position="598"/>
    </location>
</feature>
<reference evidence="2" key="2">
    <citation type="submission" date="2022-10" db="EMBL/GenBank/DDBJ databases">
        <authorList>
            <consortium name="ENA_rothamsted_submissions"/>
            <consortium name="culmorum"/>
            <person name="King R."/>
        </authorList>
    </citation>
    <scope>NUCLEOTIDE SEQUENCE</scope>
</reference>
<name>A0A9N9SLB6_PHACE</name>